<dbReference type="Proteomes" id="UP001500034">
    <property type="component" value="Unassembled WGS sequence"/>
</dbReference>
<keyword evidence="2" id="KW-1185">Reference proteome</keyword>
<evidence type="ECO:0000313" key="2">
    <source>
        <dbReference type="Proteomes" id="UP001500034"/>
    </source>
</evidence>
<reference evidence="2" key="1">
    <citation type="journal article" date="2019" name="Int. J. Syst. Evol. Microbiol.">
        <title>The Global Catalogue of Microorganisms (GCM) 10K type strain sequencing project: providing services to taxonomists for standard genome sequencing and annotation.</title>
        <authorList>
            <consortium name="The Broad Institute Genomics Platform"/>
            <consortium name="The Broad Institute Genome Sequencing Center for Infectious Disease"/>
            <person name="Wu L."/>
            <person name="Ma J."/>
        </authorList>
    </citation>
    <scope>NUCLEOTIDE SEQUENCE [LARGE SCALE GENOMIC DNA]</scope>
    <source>
        <strain evidence="2">JCM 17027</strain>
    </source>
</reference>
<dbReference type="EMBL" id="BAABCQ010000183">
    <property type="protein sequence ID" value="GAA4007233.1"/>
    <property type="molecule type" value="Genomic_DNA"/>
</dbReference>
<organism evidence="1 2">
    <name type="scientific">Streptomyces marokkonensis</name>
    <dbReference type="NCBI Taxonomy" id="324855"/>
    <lineage>
        <taxon>Bacteria</taxon>
        <taxon>Bacillati</taxon>
        <taxon>Actinomycetota</taxon>
        <taxon>Actinomycetes</taxon>
        <taxon>Kitasatosporales</taxon>
        <taxon>Streptomycetaceae</taxon>
        <taxon>Streptomyces</taxon>
    </lineage>
</organism>
<gene>
    <name evidence="1" type="ORF">GCM10022384_61660</name>
</gene>
<evidence type="ECO:0000313" key="1">
    <source>
        <dbReference type="EMBL" id="GAA4007233.1"/>
    </source>
</evidence>
<sequence>MGRTAWPGSWLGIDFGGTKVALRAETDGGEVGEHTFRWRGRGLESDLTQLATELARFRRRVPEGFAGIGVALQATVGTDGLVTTWPNRPEWTGLDLRRTFRSCFGDTRSAGPTTGIWARWAKRGRWAATICST</sequence>
<accession>A0ABP7S666</accession>
<proteinExistence type="predicted"/>
<name>A0ABP7S666_9ACTN</name>
<dbReference type="InterPro" id="IPR043129">
    <property type="entry name" value="ATPase_NBD"/>
</dbReference>
<dbReference type="SUPFAM" id="SSF53067">
    <property type="entry name" value="Actin-like ATPase domain"/>
    <property type="match status" value="1"/>
</dbReference>
<dbReference type="Gene3D" id="3.30.420.40">
    <property type="match status" value="1"/>
</dbReference>
<protein>
    <recommendedName>
        <fullName evidence="3">ROK family protein</fullName>
    </recommendedName>
</protein>
<comment type="caution">
    <text evidence="1">The sequence shown here is derived from an EMBL/GenBank/DDBJ whole genome shotgun (WGS) entry which is preliminary data.</text>
</comment>
<evidence type="ECO:0008006" key="3">
    <source>
        <dbReference type="Google" id="ProtNLM"/>
    </source>
</evidence>